<accession>A0A486XPT0</accession>
<gene>
    <name evidence="1" type="ORF">BAL341_1399</name>
</gene>
<organism evidence="1">
    <name type="scientific">Rheinheimera sp. BAL341</name>
    <dbReference type="NCBI Taxonomy" id="1708203"/>
    <lineage>
        <taxon>Bacteria</taxon>
        <taxon>Pseudomonadati</taxon>
        <taxon>Pseudomonadota</taxon>
        <taxon>Gammaproteobacteria</taxon>
        <taxon>Chromatiales</taxon>
        <taxon>Chromatiaceae</taxon>
        <taxon>Rheinheimera</taxon>
    </lineage>
</organism>
<name>A0A486XPT0_9GAMM</name>
<protein>
    <recommendedName>
        <fullName evidence="2">SNF2 N-terminal domain-containing protein</fullName>
    </recommendedName>
</protein>
<dbReference type="EMBL" id="CAAJGR010000082">
    <property type="protein sequence ID" value="VHO03397.1"/>
    <property type="molecule type" value="Genomic_DNA"/>
</dbReference>
<sequence length="76" mass="8009">MQNASKLNYLALRLYESQASTSTIARLSTTSSRTPTAHQISAALFALNSLHCGGCVLTDEVGLGKTIEAALVISQL</sequence>
<evidence type="ECO:0000313" key="1">
    <source>
        <dbReference type="EMBL" id="VHO03397.1"/>
    </source>
</evidence>
<dbReference type="InterPro" id="IPR038718">
    <property type="entry name" value="SNF2-like_sf"/>
</dbReference>
<proteinExistence type="predicted"/>
<reference evidence="1" key="1">
    <citation type="submission" date="2019-04" db="EMBL/GenBank/DDBJ databases">
        <authorList>
            <person name="Brambilla D."/>
        </authorList>
    </citation>
    <scope>NUCLEOTIDE SEQUENCE</scope>
    <source>
        <strain evidence="1">BAL1</strain>
    </source>
</reference>
<dbReference type="SUPFAM" id="SSF52540">
    <property type="entry name" value="P-loop containing nucleoside triphosphate hydrolases"/>
    <property type="match status" value="1"/>
</dbReference>
<dbReference type="InterPro" id="IPR027417">
    <property type="entry name" value="P-loop_NTPase"/>
</dbReference>
<dbReference type="AlphaFoldDB" id="A0A486XPT0"/>
<evidence type="ECO:0008006" key="2">
    <source>
        <dbReference type="Google" id="ProtNLM"/>
    </source>
</evidence>
<dbReference type="Gene3D" id="3.40.50.10810">
    <property type="entry name" value="Tandem AAA-ATPase domain"/>
    <property type="match status" value="1"/>
</dbReference>